<dbReference type="AlphaFoldDB" id="A0A518C728"/>
<evidence type="ECO:0000256" key="2">
    <source>
        <dbReference type="HAMAP-Rule" id="MF_00758"/>
    </source>
</evidence>
<dbReference type="Pfam" id="PF02622">
    <property type="entry name" value="DUF179"/>
    <property type="match status" value="1"/>
</dbReference>
<name>A0A518C728_9BACT</name>
<dbReference type="KEGG" id="bvo:Pan97_20490"/>
<sequence length="184" mass="20606">MQSLAGQFLIASPYLPDPNFLRTVVLMVQHDDEGALGLVLTRPIHLTVQEIWKNVSGENIDAPENVLQGGPVEGPLMAIHQEEKFAELEVIPGVYFSSQRENIEPLIHESRSEFRLFLGYSGWGAQQLEAELEVGGWLTLPAKKEQVFETNNDILWKSVSGEVGSNIMRESLNLKRMPQDPNVN</sequence>
<accession>A0A518C728</accession>
<dbReference type="PANTHER" id="PTHR30327:SF1">
    <property type="entry name" value="UPF0301 PROTEIN YQGE"/>
    <property type="match status" value="1"/>
</dbReference>
<evidence type="ECO:0000313" key="3">
    <source>
        <dbReference type="EMBL" id="QDU75028.1"/>
    </source>
</evidence>
<dbReference type="EMBL" id="CP036289">
    <property type="protein sequence ID" value="QDU75028.1"/>
    <property type="molecule type" value="Genomic_DNA"/>
</dbReference>
<organism evidence="3 4">
    <name type="scientific">Bremerella volcania</name>
    <dbReference type="NCBI Taxonomy" id="2527984"/>
    <lineage>
        <taxon>Bacteria</taxon>
        <taxon>Pseudomonadati</taxon>
        <taxon>Planctomycetota</taxon>
        <taxon>Planctomycetia</taxon>
        <taxon>Pirellulales</taxon>
        <taxon>Pirellulaceae</taxon>
        <taxon>Bremerella</taxon>
    </lineage>
</organism>
<dbReference type="InterPro" id="IPR003774">
    <property type="entry name" value="AlgH-like"/>
</dbReference>
<comment type="similarity">
    <text evidence="1 2">Belongs to the UPF0301 (AlgH) family.</text>
</comment>
<dbReference type="Proteomes" id="UP000318626">
    <property type="component" value="Chromosome"/>
</dbReference>
<evidence type="ECO:0000313" key="4">
    <source>
        <dbReference type="Proteomes" id="UP000318626"/>
    </source>
</evidence>
<dbReference type="OrthoDB" id="9807486at2"/>
<gene>
    <name evidence="3" type="ORF">Pan97_20490</name>
</gene>
<keyword evidence="4" id="KW-1185">Reference proteome</keyword>
<protein>
    <recommendedName>
        <fullName evidence="2">UPF0301 protein Pan97_20490</fullName>
    </recommendedName>
</protein>
<dbReference type="Gene3D" id="3.40.1740.10">
    <property type="entry name" value="VC0467-like"/>
    <property type="match status" value="1"/>
</dbReference>
<dbReference type="GO" id="GO:0005829">
    <property type="term" value="C:cytosol"/>
    <property type="evidence" value="ECO:0007669"/>
    <property type="project" value="TreeGrafter"/>
</dbReference>
<evidence type="ECO:0000256" key="1">
    <source>
        <dbReference type="ARBA" id="ARBA00009600"/>
    </source>
</evidence>
<reference evidence="4" key="1">
    <citation type="submission" date="2019-02" db="EMBL/GenBank/DDBJ databases">
        <title>Deep-cultivation of Planctomycetes and their phenomic and genomic characterization uncovers novel biology.</title>
        <authorList>
            <person name="Wiegand S."/>
            <person name="Jogler M."/>
            <person name="Boedeker C."/>
            <person name="Pinto D."/>
            <person name="Vollmers J."/>
            <person name="Rivas-Marin E."/>
            <person name="Kohn T."/>
            <person name="Peeters S.H."/>
            <person name="Heuer A."/>
            <person name="Rast P."/>
            <person name="Oberbeckmann S."/>
            <person name="Bunk B."/>
            <person name="Jeske O."/>
            <person name="Meyerdierks A."/>
            <person name="Storesund J.E."/>
            <person name="Kallscheuer N."/>
            <person name="Luecker S."/>
            <person name="Lage O.M."/>
            <person name="Pohl T."/>
            <person name="Merkel B.J."/>
            <person name="Hornburger P."/>
            <person name="Mueller R.-W."/>
            <person name="Bruemmer F."/>
            <person name="Labrenz M."/>
            <person name="Spormann A.M."/>
            <person name="Op den Camp H."/>
            <person name="Overmann J."/>
            <person name="Amann R."/>
            <person name="Jetten M.S.M."/>
            <person name="Mascher T."/>
            <person name="Medema M.H."/>
            <person name="Devos D.P."/>
            <person name="Kaster A.-K."/>
            <person name="Ovreas L."/>
            <person name="Rohde M."/>
            <person name="Galperin M.Y."/>
            <person name="Jogler C."/>
        </authorList>
    </citation>
    <scope>NUCLEOTIDE SEQUENCE [LARGE SCALE GENOMIC DNA]</scope>
    <source>
        <strain evidence="4">Pan97</strain>
    </source>
</reference>
<dbReference type="SUPFAM" id="SSF143456">
    <property type="entry name" value="VC0467-like"/>
    <property type="match status" value="1"/>
</dbReference>
<dbReference type="RefSeq" id="WP_144972093.1">
    <property type="nucleotide sequence ID" value="NZ_CP036289.1"/>
</dbReference>
<dbReference type="PANTHER" id="PTHR30327">
    <property type="entry name" value="UNCHARACTERIZED PROTEIN YQGE"/>
    <property type="match status" value="1"/>
</dbReference>
<dbReference type="HAMAP" id="MF_00758">
    <property type="entry name" value="UPF0301"/>
    <property type="match status" value="1"/>
</dbReference>
<proteinExistence type="inferred from homology"/>